<evidence type="ECO:0000256" key="1">
    <source>
        <dbReference type="ARBA" id="ARBA00008779"/>
    </source>
</evidence>
<name>A0A6I6K2W9_9BACT</name>
<dbReference type="Proteomes" id="UP000428260">
    <property type="component" value="Chromosome"/>
</dbReference>
<feature type="domain" description="N-sulphoglucosamine sulphohydrolase C-terminal" evidence="4">
    <location>
        <begin position="439"/>
        <end position="481"/>
    </location>
</feature>
<dbReference type="CDD" id="cd16027">
    <property type="entry name" value="SGSH"/>
    <property type="match status" value="1"/>
</dbReference>
<dbReference type="PANTHER" id="PTHR42693:SF53">
    <property type="entry name" value="ENDO-4-O-SULFATASE"/>
    <property type="match status" value="1"/>
</dbReference>
<dbReference type="Pfam" id="PF00884">
    <property type="entry name" value="Sulfatase"/>
    <property type="match status" value="1"/>
</dbReference>
<protein>
    <submittedName>
        <fullName evidence="5">Sulfatase-like hydrolase/transferase</fullName>
    </submittedName>
</protein>
<feature type="domain" description="Sulfatase N-terminal" evidence="3">
    <location>
        <begin position="60"/>
        <end position="343"/>
    </location>
</feature>
<evidence type="ECO:0000313" key="5">
    <source>
        <dbReference type="EMBL" id="QGY44264.1"/>
    </source>
</evidence>
<dbReference type="EMBL" id="CP046401">
    <property type="protein sequence ID" value="QGY44264.1"/>
    <property type="molecule type" value="Genomic_DNA"/>
</dbReference>
<dbReference type="Gene3D" id="3.40.720.10">
    <property type="entry name" value="Alkaline Phosphatase, subunit A"/>
    <property type="match status" value="1"/>
</dbReference>
<keyword evidence="2 5" id="KW-0378">Hydrolase</keyword>
<dbReference type="SUPFAM" id="SSF53649">
    <property type="entry name" value="Alkaline phosphatase-like"/>
    <property type="match status" value="1"/>
</dbReference>
<organism evidence="5 6">
    <name type="scientific">Maribellus comscasis</name>
    <dbReference type="NCBI Taxonomy" id="2681766"/>
    <lineage>
        <taxon>Bacteria</taxon>
        <taxon>Pseudomonadati</taxon>
        <taxon>Bacteroidota</taxon>
        <taxon>Bacteroidia</taxon>
        <taxon>Marinilabiliales</taxon>
        <taxon>Prolixibacteraceae</taxon>
        <taxon>Maribellus</taxon>
    </lineage>
</organism>
<proteinExistence type="inferred from homology"/>
<keyword evidence="5" id="KW-0808">Transferase</keyword>
<comment type="similarity">
    <text evidence="1">Belongs to the sulfatase family.</text>
</comment>
<dbReference type="InterPro" id="IPR000917">
    <property type="entry name" value="Sulfatase_N"/>
</dbReference>
<dbReference type="GO" id="GO:0004065">
    <property type="term" value="F:arylsulfatase activity"/>
    <property type="evidence" value="ECO:0007669"/>
    <property type="project" value="TreeGrafter"/>
</dbReference>
<keyword evidence="6" id="KW-1185">Reference proteome</keyword>
<evidence type="ECO:0000256" key="2">
    <source>
        <dbReference type="ARBA" id="ARBA00022801"/>
    </source>
</evidence>
<evidence type="ECO:0000313" key="6">
    <source>
        <dbReference type="Proteomes" id="UP000428260"/>
    </source>
</evidence>
<evidence type="ECO:0000259" key="4">
    <source>
        <dbReference type="Pfam" id="PF16347"/>
    </source>
</evidence>
<accession>A0A6I6K2W9</accession>
<dbReference type="InterPro" id="IPR032506">
    <property type="entry name" value="SGSH_C"/>
</dbReference>
<dbReference type="AlphaFoldDB" id="A0A6I6K2W9"/>
<dbReference type="Pfam" id="PF16347">
    <property type="entry name" value="SGSH_C"/>
    <property type="match status" value="1"/>
</dbReference>
<reference evidence="5 6" key="1">
    <citation type="submission" date="2019-11" db="EMBL/GenBank/DDBJ databases">
        <authorList>
            <person name="Zheng R.K."/>
            <person name="Sun C.M."/>
        </authorList>
    </citation>
    <scope>NUCLEOTIDE SEQUENCE [LARGE SCALE GENOMIC DNA]</scope>
    <source>
        <strain evidence="5 6">WC007</strain>
    </source>
</reference>
<dbReference type="KEGG" id="mcos:GM418_11535"/>
<gene>
    <name evidence="5" type="ORF">GM418_11535</name>
</gene>
<evidence type="ECO:0000259" key="3">
    <source>
        <dbReference type="Pfam" id="PF00884"/>
    </source>
</evidence>
<dbReference type="PANTHER" id="PTHR42693">
    <property type="entry name" value="ARYLSULFATASE FAMILY MEMBER"/>
    <property type="match status" value="1"/>
</dbReference>
<dbReference type="InterPro" id="IPR050738">
    <property type="entry name" value="Sulfatase"/>
</dbReference>
<dbReference type="InterPro" id="IPR017850">
    <property type="entry name" value="Alkaline_phosphatase_core_sf"/>
</dbReference>
<dbReference type="GO" id="GO:0016740">
    <property type="term" value="F:transferase activity"/>
    <property type="evidence" value="ECO:0007669"/>
    <property type="project" value="UniProtKB-KW"/>
</dbReference>
<sequence length="527" mass="60118">MINNSLLNKQILFFRVNKAKINKILIDLNRLYMSKNCIMKGLFTMLFCFTIFSSNSQEKPNILFIVSEDNGPELGCYGAPVKTPNLDKLAKDGILFKNAYVPQSGCSQSRAAFLTGLYPHQSGQVGLATWKYQMYNPETPNIPKSLKAAGYTTGIIGKLHVNPESAFPFDYISPSHPINDSNFRRKNMAGYATDAREFINSTNQSFYLQVNYPDAHAPFLKQVDGLPKKPLTAKDVDALPYMEANNEKMKEATANYYNCIMRLDTYIGDLLKVLKESGKYDNTLIVYIGDHGADLLRGKRTSYEGGIIIPMIISWPGKSLENESLFQMVSTIDLYPTFLDVAGLHVPEYLPGKSLLPLLKGKKTKWRDYLFAEYHTHSNHNPYPQRTVRDNRYKLIYNPISGIENPGYDFTLSHTVKISQGELFEDMTPQVKNAYLLMKNPPEFELYDLKNDPYEMTNLSEDKNYAEILNRLKDELSKWQKATSDPFTDPLKARTLFNMIIETGADAKERKQVPYLDMMDPKLNFDK</sequence>